<protein>
    <submittedName>
        <fullName evidence="2">Uncharacterized protein</fullName>
    </submittedName>
</protein>
<name>X0PSD4_9LACO</name>
<feature type="transmembrane region" description="Helical" evidence="1">
    <location>
        <begin position="6"/>
        <end position="26"/>
    </location>
</feature>
<keyword evidence="3" id="KW-1185">Reference proteome</keyword>
<dbReference type="PATRIC" id="fig|1423734.3.peg.1466"/>
<dbReference type="AlphaFoldDB" id="X0PSD4"/>
<feature type="transmembrane region" description="Helical" evidence="1">
    <location>
        <begin position="86"/>
        <end position="104"/>
    </location>
</feature>
<keyword evidence="1" id="KW-0472">Membrane</keyword>
<sequence length="108" mass="12114">MNLLSLLLICVGIIVITSFCLMYYMYHLVLIDATSRNITHPKFWSVLSSANQNGGGLLIYLFKHRNTASLLKPVDQQKIASIKNKIYCLLAVDLAVFLILIALLCRSV</sequence>
<proteinExistence type="predicted"/>
<gene>
    <name evidence="2" type="ORF">FC83_GL001449</name>
</gene>
<dbReference type="Proteomes" id="UP000051236">
    <property type="component" value="Unassembled WGS sequence"/>
</dbReference>
<evidence type="ECO:0000313" key="3">
    <source>
        <dbReference type="Proteomes" id="UP000051236"/>
    </source>
</evidence>
<accession>X0PSD4</accession>
<dbReference type="EMBL" id="AZGA01000087">
    <property type="protein sequence ID" value="KRM30888.1"/>
    <property type="molecule type" value="Genomic_DNA"/>
</dbReference>
<dbReference type="eggNOG" id="ENOG5032TGR">
    <property type="taxonomic scope" value="Bacteria"/>
</dbReference>
<reference evidence="2 3" key="1">
    <citation type="journal article" date="2015" name="Genome Announc.">
        <title>Expanding the biotechnology potential of lactobacilli through comparative genomics of 213 strains and associated genera.</title>
        <authorList>
            <person name="Sun Z."/>
            <person name="Harris H.M."/>
            <person name="McCann A."/>
            <person name="Guo C."/>
            <person name="Argimon S."/>
            <person name="Zhang W."/>
            <person name="Yang X."/>
            <person name="Jeffery I.B."/>
            <person name="Cooney J.C."/>
            <person name="Kagawa T.F."/>
            <person name="Liu W."/>
            <person name="Song Y."/>
            <person name="Salvetti E."/>
            <person name="Wrobel A."/>
            <person name="Rasinkangas P."/>
            <person name="Parkhill J."/>
            <person name="Rea M.C."/>
            <person name="O'Sullivan O."/>
            <person name="Ritari J."/>
            <person name="Douillard F.P."/>
            <person name="Paul Ross R."/>
            <person name="Yang R."/>
            <person name="Briner A.E."/>
            <person name="Felis G.E."/>
            <person name="de Vos W.M."/>
            <person name="Barrangou R."/>
            <person name="Klaenhammer T.R."/>
            <person name="Caufield P.W."/>
            <person name="Cui Y."/>
            <person name="Zhang H."/>
            <person name="O'Toole P.W."/>
        </authorList>
    </citation>
    <scope>NUCLEOTIDE SEQUENCE [LARGE SCALE GENOMIC DNA]</scope>
    <source>
        <strain evidence="2 3">DSM 18527</strain>
    </source>
</reference>
<dbReference type="RefSeq" id="WP_035454299.1">
    <property type="nucleotide sequence ID" value="NZ_AZGA01000087.1"/>
</dbReference>
<dbReference type="STRING" id="1423734.FC83_GL001449"/>
<keyword evidence="1" id="KW-1133">Transmembrane helix</keyword>
<comment type="caution">
    <text evidence="2">The sequence shown here is derived from an EMBL/GenBank/DDBJ whole genome shotgun (WGS) entry which is preliminary data.</text>
</comment>
<dbReference type="OrthoDB" id="2324514at2"/>
<evidence type="ECO:0000256" key="1">
    <source>
        <dbReference type="SAM" id="Phobius"/>
    </source>
</evidence>
<organism evidence="2 3">
    <name type="scientific">Agrilactobacillus composti DSM 18527 = JCM 14202</name>
    <dbReference type="NCBI Taxonomy" id="1423734"/>
    <lineage>
        <taxon>Bacteria</taxon>
        <taxon>Bacillati</taxon>
        <taxon>Bacillota</taxon>
        <taxon>Bacilli</taxon>
        <taxon>Lactobacillales</taxon>
        <taxon>Lactobacillaceae</taxon>
        <taxon>Agrilactobacillus</taxon>
    </lineage>
</organism>
<keyword evidence="1" id="KW-0812">Transmembrane</keyword>
<evidence type="ECO:0000313" key="2">
    <source>
        <dbReference type="EMBL" id="KRM30888.1"/>
    </source>
</evidence>